<feature type="transmembrane region" description="Helical" evidence="13">
    <location>
        <begin position="172"/>
        <end position="192"/>
    </location>
</feature>
<evidence type="ECO:0000256" key="13">
    <source>
        <dbReference type="SAM" id="Phobius"/>
    </source>
</evidence>
<feature type="transmembrane region" description="Helical" evidence="13">
    <location>
        <begin position="99"/>
        <end position="122"/>
    </location>
</feature>
<dbReference type="PIRSF" id="PIRSF006603">
    <property type="entry name" value="DinF"/>
    <property type="match status" value="1"/>
</dbReference>
<feature type="transmembrane region" description="Helical" evidence="13">
    <location>
        <begin position="12"/>
        <end position="36"/>
    </location>
</feature>
<dbReference type="Pfam" id="PF01554">
    <property type="entry name" value="MatE"/>
    <property type="match status" value="2"/>
</dbReference>
<evidence type="ECO:0000256" key="10">
    <source>
        <dbReference type="ARBA" id="ARBA00023065"/>
    </source>
</evidence>
<dbReference type="GO" id="GO:0015297">
    <property type="term" value="F:antiporter activity"/>
    <property type="evidence" value="ECO:0007669"/>
    <property type="project" value="UniProtKB-KW"/>
</dbReference>
<dbReference type="InterPro" id="IPR002528">
    <property type="entry name" value="MATE_fam"/>
</dbReference>
<dbReference type="NCBIfam" id="TIGR00797">
    <property type="entry name" value="matE"/>
    <property type="match status" value="1"/>
</dbReference>
<dbReference type="EMBL" id="RCYR01000008">
    <property type="protein sequence ID" value="RYS80584.1"/>
    <property type="molecule type" value="Genomic_DNA"/>
</dbReference>
<feature type="transmembrane region" description="Helical" evidence="13">
    <location>
        <begin position="297"/>
        <end position="320"/>
    </location>
</feature>
<keyword evidence="6" id="KW-0050">Antiport</keyword>
<evidence type="ECO:0000256" key="9">
    <source>
        <dbReference type="ARBA" id="ARBA00022989"/>
    </source>
</evidence>
<organism evidence="14 15">
    <name type="scientific">[Ruminococcus] torques</name>
    <dbReference type="NCBI Taxonomy" id="33039"/>
    <lineage>
        <taxon>Bacteria</taxon>
        <taxon>Bacillati</taxon>
        <taxon>Bacillota</taxon>
        <taxon>Clostridia</taxon>
        <taxon>Lachnospirales</taxon>
        <taxon>Lachnospiraceae</taxon>
        <taxon>Mediterraneibacter</taxon>
    </lineage>
</organism>
<evidence type="ECO:0000256" key="3">
    <source>
        <dbReference type="ARBA" id="ARBA00010199"/>
    </source>
</evidence>
<dbReference type="GO" id="GO:0042910">
    <property type="term" value="F:xenobiotic transmembrane transporter activity"/>
    <property type="evidence" value="ECO:0007669"/>
    <property type="project" value="InterPro"/>
</dbReference>
<dbReference type="Proteomes" id="UP000292665">
    <property type="component" value="Unassembled WGS sequence"/>
</dbReference>
<dbReference type="AlphaFoldDB" id="A0A4Q5C9E6"/>
<keyword evidence="10" id="KW-0406">Ion transport</keyword>
<protein>
    <recommendedName>
        <fullName evidence="4">Probable multidrug resistance protein NorM</fullName>
    </recommendedName>
    <alternativeName>
        <fullName evidence="12">Multidrug-efflux transporter</fullName>
    </alternativeName>
</protein>
<evidence type="ECO:0000256" key="11">
    <source>
        <dbReference type="ARBA" id="ARBA00023136"/>
    </source>
</evidence>
<gene>
    <name evidence="14" type="ORF">EAI93_06045</name>
</gene>
<dbReference type="GO" id="GO:0005886">
    <property type="term" value="C:plasma membrane"/>
    <property type="evidence" value="ECO:0007669"/>
    <property type="project" value="UniProtKB-SubCell"/>
</dbReference>
<feature type="transmembrane region" description="Helical" evidence="13">
    <location>
        <begin position="142"/>
        <end position="160"/>
    </location>
</feature>
<dbReference type="GO" id="GO:0006811">
    <property type="term" value="P:monoatomic ion transport"/>
    <property type="evidence" value="ECO:0007669"/>
    <property type="project" value="UniProtKB-KW"/>
</dbReference>
<evidence type="ECO:0000313" key="14">
    <source>
        <dbReference type="EMBL" id="RYS80584.1"/>
    </source>
</evidence>
<dbReference type="InterPro" id="IPR048279">
    <property type="entry name" value="MdtK-like"/>
</dbReference>
<evidence type="ECO:0000256" key="2">
    <source>
        <dbReference type="ARBA" id="ARBA00004651"/>
    </source>
</evidence>
<keyword evidence="9 13" id="KW-1133">Transmembrane helix</keyword>
<evidence type="ECO:0000256" key="1">
    <source>
        <dbReference type="ARBA" id="ARBA00003408"/>
    </source>
</evidence>
<feature type="transmembrane region" description="Helical" evidence="13">
    <location>
        <begin position="402"/>
        <end position="425"/>
    </location>
</feature>
<evidence type="ECO:0000256" key="8">
    <source>
        <dbReference type="ARBA" id="ARBA00022692"/>
    </source>
</evidence>
<accession>A0A4Q5C9E6</accession>
<comment type="caution">
    <text evidence="14">The sequence shown here is derived from an EMBL/GenBank/DDBJ whole genome shotgun (WGS) entry which is preliminary data.</text>
</comment>
<keyword evidence="11 13" id="KW-0472">Membrane</keyword>
<dbReference type="PANTHER" id="PTHR43298">
    <property type="entry name" value="MULTIDRUG RESISTANCE PROTEIN NORM-RELATED"/>
    <property type="match status" value="1"/>
</dbReference>
<feature type="transmembrane region" description="Helical" evidence="13">
    <location>
        <begin position="56"/>
        <end position="78"/>
    </location>
</feature>
<evidence type="ECO:0000256" key="5">
    <source>
        <dbReference type="ARBA" id="ARBA00022448"/>
    </source>
</evidence>
<evidence type="ECO:0000256" key="7">
    <source>
        <dbReference type="ARBA" id="ARBA00022475"/>
    </source>
</evidence>
<evidence type="ECO:0000256" key="4">
    <source>
        <dbReference type="ARBA" id="ARBA00020268"/>
    </source>
</evidence>
<comment type="function">
    <text evidence="1">Multidrug efflux pump.</text>
</comment>
<evidence type="ECO:0000256" key="6">
    <source>
        <dbReference type="ARBA" id="ARBA00022449"/>
    </source>
</evidence>
<evidence type="ECO:0000313" key="15">
    <source>
        <dbReference type="Proteomes" id="UP000292665"/>
    </source>
</evidence>
<feature type="transmembrane region" description="Helical" evidence="13">
    <location>
        <begin position="332"/>
        <end position="355"/>
    </location>
</feature>
<feature type="transmembrane region" description="Helical" evidence="13">
    <location>
        <begin position="204"/>
        <end position="225"/>
    </location>
</feature>
<dbReference type="PANTHER" id="PTHR43298:SF2">
    <property type="entry name" value="FMN_FAD EXPORTER YEEO-RELATED"/>
    <property type="match status" value="1"/>
</dbReference>
<comment type="subcellular location">
    <subcellularLocation>
        <location evidence="2">Cell membrane</location>
        <topology evidence="2">Multi-pass membrane protein</topology>
    </subcellularLocation>
</comment>
<keyword evidence="7" id="KW-1003">Cell membrane</keyword>
<dbReference type="RefSeq" id="WP_129794813.1">
    <property type="nucleotide sequence ID" value="NZ_CAUBRL010000036.1"/>
</dbReference>
<evidence type="ECO:0000256" key="12">
    <source>
        <dbReference type="ARBA" id="ARBA00031636"/>
    </source>
</evidence>
<keyword evidence="8 13" id="KW-0812">Transmembrane</keyword>
<dbReference type="InterPro" id="IPR050222">
    <property type="entry name" value="MATE_MdtK"/>
</dbReference>
<reference evidence="14 15" key="1">
    <citation type="journal article" date="2019" name="Science, e1252229">
        <title>Invertible promoters mediate bacterial phase variation, antibiotic resistance, and host adaptation in the gut.</title>
        <authorList>
            <person name="Jiang X."/>
            <person name="Hall A.B."/>
            <person name="Arthur T.D."/>
            <person name="Plichta D.R."/>
            <person name="Covington C.T."/>
            <person name="Poyet M."/>
            <person name="Crothers J."/>
            <person name="Moses P.L."/>
            <person name="Tolonen A.C."/>
            <person name="Vlamakis H."/>
            <person name="Alm E.J."/>
            <person name="Xavier R.J."/>
        </authorList>
    </citation>
    <scope>NUCLEOTIDE SEQUENCE [LARGE SCALE GENOMIC DNA]</scope>
    <source>
        <strain evidence="15">aa_0143</strain>
    </source>
</reference>
<keyword evidence="5" id="KW-0813">Transport</keyword>
<feature type="transmembrane region" description="Helical" evidence="13">
    <location>
        <begin position="367"/>
        <end position="390"/>
    </location>
</feature>
<proteinExistence type="inferred from homology"/>
<sequence length="477" mass="52938">MKEKYKKYIGNKAFYMMVMAIAVPIMIQNGLTNFVNLLDNIMVGRLGTEEMSGVSIVNQIIFVYNLCIFGGTAGVGIFTAQYFGQKNDEGIRSTFRYKIWLALIITVGAAFLLLFFGKQLILLYLTGENGGNEKLALEYGMTYLRIILLDLPAFMILQVYASTMRECGETVVPMKAGAAAVAVNLIFNYLLIYGKFGFPRLGVAGAAVATVLSRYTETAIVVIWAHTHEKENTYMTGLYKTLSVPRDHVKKYFIKGTPLLLNEALWSFGMAVLAQNYSVRGLTVIAAMNIANTINNLFSVVFAAMGESVAIIVGQALGFGDMKRAREIDNKMIVSCVLISFAVSVFMFLFAPFFPRIYNTTEAVRKAAMGLVLAQAVFIPQNAFLNAAYFTLRAGGKTGVTFFFDCVFLWCVNIPIVFVLCRYTGLAPWAVYSAMQIGEWLKCIAGAVMVKKGVWLENLTGKGEDEKYLLRENEEKH</sequence>
<name>A0A4Q5C9E6_9FIRM</name>
<comment type="similarity">
    <text evidence="3">Belongs to the multi antimicrobial extrusion (MATE) (TC 2.A.66.1) family.</text>
</comment>